<evidence type="ECO:0000313" key="3">
    <source>
        <dbReference type="EMBL" id="GMH74707.1"/>
    </source>
</evidence>
<proteinExistence type="predicted"/>
<dbReference type="SUPFAM" id="SSF48371">
    <property type="entry name" value="ARM repeat"/>
    <property type="match status" value="1"/>
</dbReference>
<sequence length="450" mass="51214">MSSLSPSSTSPPKVSSLEPSPVPSTERTETLKTALTILKSIHSENFPTAKDKWLHCGILSSKELAQKGAEIICEKAQRETIADNLELLANLCHLSALLTIHFSFTELLHSQISLEFRKPFGPQPGQLLESHHNGQLRFMASLYLHDCILPLQILKTLETTSPAIHEIGFLKLFESVAYKLSLFVEQCRENNKDQKEIRLLWGLCWKKVEDLKVEKGDERIEEICSELLEEKRTGWIISSFSTLLDSLTVSNFKNLSLDLTLSLRGQISLNHTYAKLIIKKAYKNRLQSDLYARLCRVVSLDSLEFKRALIDEVQEIYECDFDEVGGTELREGVWRLGGGGAEGGILLEEEWEGEVKRWRVGCMRFIGELYMQEPYGPPGPQIDHKVILSILNSMLQHDENHADMIDYFSMLMTTVGYKLEEHCKLLARYVGARSEATSWEYDNYGRNESP</sequence>
<dbReference type="Pfam" id="PF02854">
    <property type="entry name" value="MIF4G"/>
    <property type="match status" value="1"/>
</dbReference>
<accession>A0A9W7ASI1</accession>
<organism evidence="3 4">
    <name type="scientific">Triparma laevis f. inornata</name>
    <dbReference type="NCBI Taxonomy" id="1714386"/>
    <lineage>
        <taxon>Eukaryota</taxon>
        <taxon>Sar</taxon>
        <taxon>Stramenopiles</taxon>
        <taxon>Ochrophyta</taxon>
        <taxon>Bolidophyceae</taxon>
        <taxon>Parmales</taxon>
        <taxon>Triparmaceae</taxon>
        <taxon>Triparma</taxon>
    </lineage>
</organism>
<evidence type="ECO:0000259" key="2">
    <source>
        <dbReference type="Pfam" id="PF02854"/>
    </source>
</evidence>
<dbReference type="GO" id="GO:0003723">
    <property type="term" value="F:RNA binding"/>
    <property type="evidence" value="ECO:0007669"/>
    <property type="project" value="InterPro"/>
</dbReference>
<dbReference type="InterPro" id="IPR003890">
    <property type="entry name" value="MIF4G-like_typ-3"/>
</dbReference>
<evidence type="ECO:0000256" key="1">
    <source>
        <dbReference type="SAM" id="MobiDB-lite"/>
    </source>
</evidence>
<feature type="domain" description="MIF4G" evidence="2">
    <location>
        <begin position="244"/>
        <end position="422"/>
    </location>
</feature>
<dbReference type="Gene3D" id="1.25.40.180">
    <property type="match status" value="1"/>
</dbReference>
<feature type="region of interest" description="Disordered" evidence="1">
    <location>
        <begin position="1"/>
        <end position="27"/>
    </location>
</feature>
<evidence type="ECO:0000313" key="4">
    <source>
        <dbReference type="Proteomes" id="UP001162640"/>
    </source>
</evidence>
<comment type="caution">
    <text evidence="3">The sequence shown here is derived from an EMBL/GenBank/DDBJ whole genome shotgun (WGS) entry which is preliminary data.</text>
</comment>
<name>A0A9W7ASI1_9STRA</name>
<reference evidence="4" key="1">
    <citation type="journal article" date="2023" name="Commun. Biol.">
        <title>Genome analysis of Parmales, the sister group of diatoms, reveals the evolutionary specialization of diatoms from phago-mixotrophs to photoautotrophs.</title>
        <authorList>
            <person name="Ban H."/>
            <person name="Sato S."/>
            <person name="Yoshikawa S."/>
            <person name="Yamada K."/>
            <person name="Nakamura Y."/>
            <person name="Ichinomiya M."/>
            <person name="Sato N."/>
            <person name="Blanc-Mathieu R."/>
            <person name="Endo H."/>
            <person name="Kuwata A."/>
            <person name="Ogata H."/>
        </authorList>
    </citation>
    <scope>NUCLEOTIDE SEQUENCE [LARGE SCALE GENOMIC DNA]</scope>
</reference>
<dbReference type="InterPro" id="IPR016024">
    <property type="entry name" value="ARM-type_fold"/>
</dbReference>
<feature type="compositionally biased region" description="Low complexity" evidence="1">
    <location>
        <begin position="1"/>
        <end position="16"/>
    </location>
</feature>
<dbReference type="Proteomes" id="UP001162640">
    <property type="component" value="Unassembled WGS sequence"/>
</dbReference>
<dbReference type="AlphaFoldDB" id="A0A9W7ASI1"/>
<dbReference type="EMBL" id="BLQM01000198">
    <property type="protein sequence ID" value="GMH74707.1"/>
    <property type="molecule type" value="Genomic_DNA"/>
</dbReference>
<protein>
    <recommendedName>
        <fullName evidence="2">MIF4G domain-containing protein</fullName>
    </recommendedName>
</protein>
<gene>
    <name evidence="3" type="ORF">TL16_g06536</name>
</gene>